<dbReference type="PANTHER" id="PTHR25462">
    <property type="entry name" value="BONUS, ISOFORM C-RELATED"/>
    <property type="match status" value="1"/>
</dbReference>
<evidence type="ECO:0000256" key="1">
    <source>
        <dbReference type="PROSITE-ProRule" id="PRU00024"/>
    </source>
</evidence>
<keyword evidence="1" id="KW-0862">Zinc</keyword>
<dbReference type="PROSITE" id="PS50119">
    <property type="entry name" value="ZF_BBOX"/>
    <property type="match status" value="2"/>
</dbReference>
<feature type="domain" description="B box-type" evidence="3">
    <location>
        <begin position="11"/>
        <end position="59"/>
    </location>
</feature>
<keyword evidence="2" id="KW-0175">Coiled coil</keyword>
<dbReference type="Proteomes" id="UP000507470">
    <property type="component" value="Unassembled WGS sequence"/>
</dbReference>
<feature type="coiled-coil region" evidence="2">
    <location>
        <begin position="113"/>
        <end position="184"/>
    </location>
</feature>
<name>A0A6J8EQQ6_MYTCO</name>
<evidence type="ECO:0000256" key="2">
    <source>
        <dbReference type="SAM" id="Coils"/>
    </source>
</evidence>
<dbReference type="PANTHER" id="PTHR25462:SF296">
    <property type="entry name" value="MEIOTIC P26, ISOFORM F"/>
    <property type="match status" value="1"/>
</dbReference>
<dbReference type="InterPro" id="IPR000315">
    <property type="entry name" value="Znf_B-box"/>
</dbReference>
<organism evidence="4 5">
    <name type="scientific">Mytilus coruscus</name>
    <name type="common">Sea mussel</name>
    <dbReference type="NCBI Taxonomy" id="42192"/>
    <lineage>
        <taxon>Eukaryota</taxon>
        <taxon>Metazoa</taxon>
        <taxon>Spiralia</taxon>
        <taxon>Lophotrochozoa</taxon>
        <taxon>Mollusca</taxon>
        <taxon>Bivalvia</taxon>
        <taxon>Autobranchia</taxon>
        <taxon>Pteriomorphia</taxon>
        <taxon>Mytilida</taxon>
        <taxon>Mytiloidea</taxon>
        <taxon>Mytilidae</taxon>
        <taxon>Mytilinae</taxon>
        <taxon>Mytilus</taxon>
    </lineage>
</organism>
<accession>A0A6J8EQQ6</accession>
<dbReference type="GO" id="GO:0008270">
    <property type="term" value="F:zinc ion binding"/>
    <property type="evidence" value="ECO:0007669"/>
    <property type="project" value="UniProtKB-KW"/>
</dbReference>
<keyword evidence="5" id="KW-1185">Reference proteome</keyword>
<reference evidence="4 5" key="1">
    <citation type="submission" date="2020-06" db="EMBL/GenBank/DDBJ databases">
        <authorList>
            <person name="Li R."/>
            <person name="Bekaert M."/>
        </authorList>
    </citation>
    <scope>NUCLEOTIDE SEQUENCE [LARGE SCALE GENOMIC DNA]</scope>
    <source>
        <strain evidence="5">wild</strain>
    </source>
</reference>
<proteinExistence type="predicted"/>
<keyword evidence="1" id="KW-0479">Metal-binding</keyword>
<gene>
    <name evidence="4" type="ORF">MCOR_54305</name>
</gene>
<dbReference type="EMBL" id="CACVKT020009531">
    <property type="protein sequence ID" value="CAC5422243.1"/>
    <property type="molecule type" value="Genomic_DNA"/>
</dbReference>
<dbReference type="SMART" id="SM00336">
    <property type="entry name" value="BBOX"/>
    <property type="match status" value="2"/>
</dbReference>
<dbReference type="OrthoDB" id="6194768at2759"/>
<dbReference type="AlphaFoldDB" id="A0A6J8EQQ6"/>
<keyword evidence="1" id="KW-0863">Zinc-finger</keyword>
<dbReference type="CDD" id="cd19757">
    <property type="entry name" value="Bbox1"/>
    <property type="match status" value="1"/>
</dbReference>
<dbReference type="GO" id="GO:0005654">
    <property type="term" value="C:nucleoplasm"/>
    <property type="evidence" value="ECO:0007669"/>
    <property type="project" value="TreeGrafter"/>
</dbReference>
<feature type="domain" description="B box-type" evidence="3">
    <location>
        <begin position="71"/>
        <end position="112"/>
    </location>
</feature>
<dbReference type="GO" id="GO:0061630">
    <property type="term" value="F:ubiquitin protein ligase activity"/>
    <property type="evidence" value="ECO:0007669"/>
    <property type="project" value="TreeGrafter"/>
</dbReference>
<evidence type="ECO:0000259" key="3">
    <source>
        <dbReference type="PROSITE" id="PS50119"/>
    </source>
</evidence>
<dbReference type="Gene3D" id="3.30.160.60">
    <property type="entry name" value="Classic Zinc Finger"/>
    <property type="match status" value="1"/>
</dbReference>
<protein>
    <recommendedName>
        <fullName evidence="3">B box-type domain-containing protein</fullName>
    </recommendedName>
</protein>
<dbReference type="SUPFAM" id="SSF57845">
    <property type="entry name" value="B-box zinc-binding domain"/>
    <property type="match status" value="1"/>
</dbReference>
<sequence length="304" mass="34744">MAFSESVRREQAPVTCNLCEHGTKIKWKCLNCDLLMCAKCKEKIHVKFKSAKEHTVLDIKQVGLHRKELDFSDLKCTEHSGQSCVMFCTTCDKLVCTSCISKFHNGHGLVDISEGYNIKMEKLKTEHKKAKEKIDELLKRQRELSHTKDNPKYKEILKRIEVQRKDLKKDVDKYTEELKGELNKKWSDFQVEEVIKVKKVVNNLQELSSSADDIIRSKDIKKLFSECAELSRAVSKADIGLSTISFLPGKMSPYIVGSLQALSNAVHIRIIRQFQTDTTKLGAIFLLLQTDNESICTIICVKFV</sequence>
<dbReference type="Pfam" id="PF00643">
    <property type="entry name" value="zf-B_box"/>
    <property type="match status" value="1"/>
</dbReference>
<evidence type="ECO:0000313" key="5">
    <source>
        <dbReference type="Proteomes" id="UP000507470"/>
    </source>
</evidence>
<evidence type="ECO:0000313" key="4">
    <source>
        <dbReference type="EMBL" id="CAC5422243.1"/>
    </source>
</evidence>
<dbReference type="InterPro" id="IPR047153">
    <property type="entry name" value="TRIM45/56/19-like"/>
</dbReference>